<dbReference type="RefSeq" id="WP_100277597.1">
    <property type="nucleotide sequence ID" value="NZ_CP018799.1"/>
</dbReference>
<dbReference type="EMBL" id="CP018799">
    <property type="protein sequence ID" value="ATX79735.1"/>
    <property type="molecule type" value="Genomic_DNA"/>
</dbReference>
<evidence type="ECO:0000259" key="3">
    <source>
        <dbReference type="Pfam" id="PF07603"/>
    </source>
</evidence>
<feature type="domain" description="Lcl C-terminal" evidence="3">
    <location>
        <begin position="141"/>
        <end position="265"/>
    </location>
</feature>
<evidence type="ECO:0000313" key="4">
    <source>
        <dbReference type="EMBL" id="ATX79735.1"/>
    </source>
</evidence>
<dbReference type="PROSITE" id="PS50005">
    <property type="entry name" value="TPR"/>
    <property type="match status" value="1"/>
</dbReference>
<keyword evidence="5" id="KW-1185">Reference proteome</keyword>
<dbReference type="AlphaFoldDB" id="A0A2K8KXQ3"/>
<dbReference type="Gene3D" id="1.25.40.10">
    <property type="entry name" value="Tetratricopeptide repeat domain"/>
    <property type="match status" value="1"/>
</dbReference>
<dbReference type="InterPro" id="IPR011460">
    <property type="entry name" value="Lcl_C"/>
</dbReference>
<keyword evidence="1" id="KW-0802">TPR repeat</keyword>
<protein>
    <submittedName>
        <fullName evidence="4">Tetratricopeptide repeat-containing protein</fullName>
    </submittedName>
</protein>
<evidence type="ECO:0000313" key="5">
    <source>
        <dbReference type="Proteomes" id="UP000231701"/>
    </source>
</evidence>
<sequence>MKKILNLMALFFGMLFIVQSVAYADSCSSVEREMVQGQTAVEVARNDGGFQKAARLFEKATEKAPGCADAYYNLGLVYEKTTDYAKAKKALEKYLRLSPDAKDAATVRKQIYRLEFLVSNKVEEQKALKTAEGRFVDNGDGTISDIQTGLMWAKKDSYAATGTCIWMDAAQTYARDLITGGHQDWRPPSIKELQSIYDDSEGIHAMDFNGSPLHLPAVFEQGGGYRYWSSEFSGDCCASFLDFRSNTVGRLARSFCDGFGVRAVRP</sequence>
<dbReference type="PROSITE" id="PS50293">
    <property type="entry name" value="TPR_REGION"/>
    <property type="match status" value="1"/>
</dbReference>
<dbReference type="SUPFAM" id="SSF48452">
    <property type="entry name" value="TPR-like"/>
    <property type="match status" value="1"/>
</dbReference>
<feature type="repeat" description="TPR" evidence="1">
    <location>
        <begin position="68"/>
        <end position="101"/>
    </location>
</feature>
<accession>A0A2K8KXQ3</accession>
<dbReference type="InterPro" id="IPR011990">
    <property type="entry name" value="TPR-like_helical_dom_sf"/>
</dbReference>
<dbReference type="Pfam" id="PF13371">
    <property type="entry name" value="TPR_9"/>
    <property type="match status" value="1"/>
</dbReference>
<feature type="chain" id="PRO_5014933750" evidence="2">
    <location>
        <begin position="25"/>
        <end position="266"/>
    </location>
</feature>
<dbReference type="Proteomes" id="UP000231701">
    <property type="component" value="Chromosome"/>
</dbReference>
<dbReference type="SMART" id="SM00028">
    <property type="entry name" value="TPR"/>
    <property type="match status" value="1"/>
</dbReference>
<dbReference type="OrthoDB" id="5510735at2"/>
<proteinExistence type="predicted"/>
<feature type="signal peptide" evidence="2">
    <location>
        <begin position="1"/>
        <end position="24"/>
    </location>
</feature>
<keyword evidence="2" id="KW-0732">Signal</keyword>
<dbReference type="InterPro" id="IPR019734">
    <property type="entry name" value="TPR_rpt"/>
</dbReference>
<evidence type="ECO:0000256" key="1">
    <source>
        <dbReference type="PROSITE-ProRule" id="PRU00339"/>
    </source>
</evidence>
<dbReference type="KEGG" id="maes:Ga0123461_1318"/>
<dbReference type="Pfam" id="PF07603">
    <property type="entry name" value="Lcl_C"/>
    <property type="match status" value="1"/>
</dbReference>
<gene>
    <name evidence="4" type="ORF">Ga0123461_1318</name>
</gene>
<name>A0A2K8KXQ3_MARES</name>
<organism evidence="4 5">
    <name type="scientific">Mariprofundus aestuarium</name>
    <dbReference type="NCBI Taxonomy" id="1921086"/>
    <lineage>
        <taxon>Bacteria</taxon>
        <taxon>Pseudomonadati</taxon>
        <taxon>Pseudomonadota</taxon>
        <taxon>Candidatius Mariprofundia</taxon>
        <taxon>Mariprofundales</taxon>
        <taxon>Mariprofundaceae</taxon>
        <taxon>Mariprofundus</taxon>
    </lineage>
</organism>
<evidence type="ECO:0000256" key="2">
    <source>
        <dbReference type="SAM" id="SignalP"/>
    </source>
</evidence>
<reference evidence="4 5" key="1">
    <citation type="submission" date="2016-12" db="EMBL/GenBank/DDBJ databases">
        <title>Isolation and genomic insights into novel planktonic Zetaproteobacteria from stratified waters of the Chesapeake Bay.</title>
        <authorList>
            <person name="McAllister S.M."/>
            <person name="Kato S."/>
            <person name="Chan C.S."/>
            <person name="Chiu B.K."/>
            <person name="Field E.K."/>
        </authorList>
    </citation>
    <scope>NUCLEOTIDE SEQUENCE [LARGE SCALE GENOMIC DNA]</scope>
    <source>
        <strain evidence="4 5">CP-5</strain>
    </source>
</reference>